<evidence type="ECO:0000256" key="2">
    <source>
        <dbReference type="SAM" id="MobiDB-lite"/>
    </source>
</evidence>
<reference evidence="3" key="1">
    <citation type="journal article" date="2014" name="Int. J. Syst. Evol. Microbiol.">
        <title>Complete genome sequence of Corynebacterium casei LMG S-19264T (=DSM 44701T), isolated from a smear-ripened cheese.</title>
        <authorList>
            <consortium name="US DOE Joint Genome Institute (JGI-PGF)"/>
            <person name="Walter F."/>
            <person name="Albersmeier A."/>
            <person name="Kalinowski J."/>
            <person name="Ruckert C."/>
        </authorList>
    </citation>
    <scope>NUCLEOTIDE SEQUENCE</scope>
    <source>
        <strain evidence="3">CGMCC 1.7086</strain>
    </source>
</reference>
<dbReference type="SUPFAM" id="SSF82171">
    <property type="entry name" value="DPP6 N-terminal domain-like"/>
    <property type="match status" value="1"/>
</dbReference>
<evidence type="ECO:0000256" key="1">
    <source>
        <dbReference type="ARBA" id="ARBA00009820"/>
    </source>
</evidence>
<sequence length="344" mass="38043">MSCSAERATDAASSSAPADNSPLLLFVSNQDGDREIYSVDLSGQHLQQLTSNNRDDYEASWSPDGHKILFTSNRLGVSELYVMEANGAHQTNLSNHPGFDGQGAWSPDGQSVVYLSDRDGPIHLFILDLQSAALHRVMAPEDLDSSDAPAWSPDGNWIAYRKFNLRGKGDIWLFSVKDGVHRQLTNNGKHEDGPASWSPDSTTLLYHSKRNREYNLYRFDLNSHQETQLTFLASSDIEPSWSNDGKKILFLSTRGVQGRTQVYVMNSDGTNPQAVTDGSYQVADPAWLPNDRQVLLASWQGKKHSNIYYVNLHTRTMQAIAPAKGYQSQPSAVPATQGGFHASN</sequence>
<organism evidence="3 4">
    <name type="scientific">Bowmanella pacifica</name>
    <dbReference type="NCBI Taxonomy" id="502051"/>
    <lineage>
        <taxon>Bacteria</taxon>
        <taxon>Pseudomonadati</taxon>
        <taxon>Pseudomonadota</taxon>
        <taxon>Gammaproteobacteria</taxon>
        <taxon>Alteromonadales</taxon>
        <taxon>Alteromonadaceae</taxon>
        <taxon>Bowmanella</taxon>
    </lineage>
</organism>
<dbReference type="InterPro" id="IPR011042">
    <property type="entry name" value="6-blade_b-propeller_TolB-like"/>
</dbReference>
<dbReference type="Pfam" id="PF07676">
    <property type="entry name" value="PD40"/>
    <property type="match status" value="5"/>
</dbReference>
<keyword evidence="4" id="KW-1185">Reference proteome</keyword>
<dbReference type="Gene3D" id="2.120.10.30">
    <property type="entry name" value="TolB, C-terminal domain"/>
    <property type="match status" value="2"/>
</dbReference>
<dbReference type="AlphaFoldDB" id="A0A918DN13"/>
<dbReference type="EMBL" id="BMLS01000008">
    <property type="protein sequence ID" value="GGO74142.1"/>
    <property type="molecule type" value="Genomic_DNA"/>
</dbReference>
<evidence type="ECO:0000313" key="3">
    <source>
        <dbReference type="EMBL" id="GGO74142.1"/>
    </source>
</evidence>
<feature type="compositionally biased region" description="Low complexity" evidence="2">
    <location>
        <begin position="10"/>
        <end position="22"/>
    </location>
</feature>
<dbReference type="InterPro" id="IPR011659">
    <property type="entry name" value="WD40"/>
</dbReference>
<dbReference type="PANTHER" id="PTHR36842">
    <property type="entry name" value="PROTEIN TOLB HOMOLOG"/>
    <property type="match status" value="1"/>
</dbReference>
<comment type="caution">
    <text evidence="3">The sequence shown here is derived from an EMBL/GenBank/DDBJ whole genome shotgun (WGS) entry which is preliminary data.</text>
</comment>
<feature type="region of interest" description="Disordered" evidence="2">
    <location>
        <begin position="1"/>
        <end position="23"/>
    </location>
</feature>
<dbReference type="Proteomes" id="UP000606935">
    <property type="component" value="Unassembled WGS sequence"/>
</dbReference>
<evidence type="ECO:0000313" key="4">
    <source>
        <dbReference type="Proteomes" id="UP000606935"/>
    </source>
</evidence>
<protein>
    <recommendedName>
        <fullName evidence="5">TolB protein</fullName>
    </recommendedName>
</protein>
<gene>
    <name evidence="3" type="ORF">GCM10010982_36260</name>
</gene>
<dbReference type="RefSeq" id="WP_188698618.1">
    <property type="nucleotide sequence ID" value="NZ_BMLS01000008.1"/>
</dbReference>
<proteinExistence type="inferred from homology"/>
<evidence type="ECO:0008006" key="5">
    <source>
        <dbReference type="Google" id="ProtNLM"/>
    </source>
</evidence>
<name>A0A918DN13_9ALTE</name>
<comment type="similarity">
    <text evidence="1">Belongs to the TolB family.</text>
</comment>
<accession>A0A918DN13</accession>
<reference evidence="3" key="2">
    <citation type="submission" date="2020-09" db="EMBL/GenBank/DDBJ databases">
        <authorList>
            <person name="Sun Q."/>
            <person name="Zhou Y."/>
        </authorList>
    </citation>
    <scope>NUCLEOTIDE SEQUENCE</scope>
    <source>
        <strain evidence="3">CGMCC 1.7086</strain>
    </source>
</reference>
<dbReference type="PANTHER" id="PTHR36842:SF1">
    <property type="entry name" value="PROTEIN TOLB"/>
    <property type="match status" value="1"/>
</dbReference>